<keyword evidence="7" id="KW-1185">Reference proteome</keyword>
<dbReference type="GO" id="GO:0050660">
    <property type="term" value="F:flavin adenine dinucleotide binding"/>
    <property type="evidence" value="ECO:0007669"/>
    <property type="project" value="TreeGrafter"/>
</dbReference>
<comment type="similarity">
    <text evidence="1">Belongs to the FAD-dependent oxidoreductase family.</text>
</comment>
<comment type="caution">
    <text evidence="6">The sequence shown here is derived from an EMBL/GenBank/DDBJ whole genome shotgun (WGS) entry which is preliminary data.</text>
</comment>
<dbReference type="PANTHER" id="PTHR43735">
    <property type="entry name" value="APOPTOSIS-INDUCING FACTOR 1"/>
    <property type="match status" value="1"/>
</dbReference>
<name>A0A3E0H1I3_9PSEU</name>
<dbReference type="InterPro" id="IPR023753">
    <property type="entry name" value="FAD/NAD-binding_dom"/>
</dbReference>
<keyword evidence="4" id="KW-0560">Oxidoreductase</keyword>
<dbReference type="InterPro" id="IPR036188">
    <property type="entry name" value="FAD/NAD-bd_sf"/>
</dbReference>
<feature type="domain" description="FAD/NAD(P)-binding" evidence="5">
    <location>
        <begin position="4"/>
        <end position="290"/>
    </location>
</feature>
<proteinExistence type="inferred from homology"/>
<accession>A0A3E0H1I3</accession>
<evidence type="ECO:0000256" key="3">
    <source>
        <dbReference type="ARBA" id="ARBA00022827"/>
    </source>
</evidence>
<reference evidence="6 7" key="1">
    <citation type="submission" date="2018-08" db="EMBL/GenBank/DDBJ databases">
        <title>Genomic Encyclopedia of Archaeal and Bacterial Type Strains, Phase II (KMG-II): from individual species to whole genera.</title>
        <authorList>
            <person name="Goeker M."/>
        </authorList>
    </citation>
    <scope>NUCLEOTIDE SEQUENCE [LARGE SCALE GENOMIC DNA]</scope>
    <source>
        <strain evidence="6 7">DSM 45791</strain>
    </source>
</reference>
<dbReference type="PRINTS" id="PR00368">
    <property type="entry name" value="FADPNR"/>
</dbReference>
<dbReference type="Gene3D" id="3.50.50.100">
    <property type="match status" value="1"/>
</dbReference>
<evidence type="ECO:0000256" key="4">
    <source>
        <dbReference type="ARBA" id="ARBA00023002"/>
    </source>
</evidence>
<dbReference type="OrthoDB" id="3248171at2"/>
<organism evidence="6 7">
    <name type="scientific">Kutzneria buriramensis</name>
    <dbReference type="NCBI Taxonomy" id="1045776"/>
    <lineage>
        <taxon>Bacteria</taxon>
        <taxon>Bacillati</taxon>
        <taxon>Actinomycetota</taxon>
        <taxon>Actinomycetes</taxon>
        <taxon>Pseudonocardiales</taxon>
        <taxon>Pseudonocardiaceae</taxon>
        <taxon>Kutzneria</taxon>
    </lineage>
</organism>
<dbReference type="Proteomes" id="UP000256269">
    <property type="component" value="Unassembled WGS sequence"/>
</dbReference>
<evidence type="ECO:0000256" key="1">
    <source>
        <dbReference type="ARBA" id="ARBA00006442"/>
    </source>
</evidence>
<sequence>MSTTVAVVGGGYGGVTAAKALDEFADVVLVEPRDAFVHNVAILRQLVDPDWSGRLFFPYDRLLARGRVIRDRAIAVDATGVMLGSGDHVPADYIVLATGAHYPFPAKVEELTADEAAATLRTAHDALAGVTGALLLGAGPVGLELAGEIKARWPGTAVTIVDPAPDILGATALPGELRAELRRQLDELGVELVLGTALRADPPGRPGDAGTFTVTTESGRDITAGIWFRCHGVVPTTSYAGGSLAAARDARGHLVVNPDLRIPGHPTIFAIGDVTAIPEAKMAKAAEQQAVVAAANIRTLIEGGGELATYSPASPGIALPLGPAGGASYNEQVGVLGAAQTSQIKGSSLRVDSYLRLLNLDQ</sequence>
<dbReference type="Pfam" id="PF07992">
    <property type="entry name" value="Pyr_redox_2"/>
    <property type="match status" value="1"/>
</dbReference>
<dbReference type="SUPFAM" id="SSF51905">
    <property type="entry name" value="FAD/NAD(P)-binding domain"/>
    <property type="match status" value="1"/>
</dbReference>
<dbReference type="GO" id="GO:0005737">
    <property type="term" value="C:cytoplasm"/>
    <property type="evidence" value="ECO:0007669"/>
    <property type="project" value="TreeGrafter"/>
</dbReference>
<evidence type="ECO:0000256" key="2">
    <source>
        <dbReference type="ARBA" id="ARBA00022630"/>
    </source>
</evidence>
<dbReference type="PANTHER" id="PTHR43735:SF3">
    <property type="entry name" value="FERROPTOSIS SUPPRESSOR PROTEIN 1"/>
    <property type="match status" value="1"/>
</dbReference>
<keyword evidence="2" id="KW-0285">Flavoprotein</keyword>
<keyword evidence="3" id="KW-0274">FAD</keyword>
<evidence type="ECO:0000259" key="5">
    <source>
        <dbReference type="Pfam" id="PF07992"/>
    </source>
</evidence>
<evidence type="ECO:0000313" key="6">
    <source>
        <dbReference type="EMBL" id="REH35628.1"/>
    </source>
</evidence>
<dbReference type="AlphaFoldDB" id="A0A3E0H1I3"/>
<protein>
    <submittedName>
        <fullName evidence="6">NADH dehydrogenase FAD-containing subunit</fullName>
    </submittedName>
</protein>
<evidence type="ECO:0000313" key="7">
    <source>
        <dbReference type="Proteomes" id="UP000256269"/>
    </source>
</evidence>
<dbReference type="RefSeq" id="WP_116179715.1">
    <property type="nucleotide sequence ID" value="NZ_CP144375.1"/>
</dbReference>
<dbReference type="EMBL" id="QUNO01000017">
    <property type="protein sequence ID" value="REH35628.1"/>
    <property type="molecule type" value="Genomic_DNA"/>
</dbReference>
<gene>
    <name evidence="6" type="ORF">BCF44_11716</name>
</gene>
<dbReference type="GO" id="GO:0004174">
    <property type="term" value="F:electron-transferring-flavoprotein dehydrogenase activity"/>
    <property type="evidence" value="ECO:0007669"/>
    <property type="project" value="TreeGrafter"/>
</dbReference>